<evidence type="ECO:0000256" key="3">
    <source>
        <dbReference type="ARBA" id="ARBA00022734"/>
    </source>
</evidence>
<evidence type="ECO:0000256" key="10">
    <source>
        <dbReference type="SAM" id="Coils"/>
    </source>
</evidence>
<dbReference type="GO" id="GO:0002223">
    <property type="term" value="P:stimulatory C-type lectin receptor signaling pathway"/>
    <property type="evidence" value="ECO:0007669"/>
    <property type="project" value="TreeGrafter"/>
</dbReference>
<keyword evidence="13" id="KW-1185">Reference proteome</keyword>
<dbReference type="EMBL" id="AKHW03003057">
    <property type="protein sequence ID" value="KYO35890.1"/>
    <property type="molecule type" value="Genomic_DNA"/>
</dbReference>
<proteinExistence type="predicted"/>
<organism evidence="12 13">
    <name type="scientific">Alligator mississippiensis</name>
    <name type="common">American alligator</name>
    <dbReference type="NCBI Taxonomy" id="8496"/>
    <lineage>
        <taxon>Eukaryota</taxon>
        <taxon>Metazoa</taxon>
        <taxon>Chordata</taxon>
        <taxon>Craniata</taxon>
        <taxon>Vertebrata</taxon>
        <taxon>Euteleostomi</taxon>
        <taxon>Archelosauria</taxon>
        <taxon>Archosauria</taxon>
        <taxon>Crocodylia</taxon>
        <taxon>Alligatoridae</taxon>
        <taxon>Alligatorinae</taxon>
        <taxon>Alligator</taxon>
    </lineage>
</organism>
<evidence type="ECO:0000259" key="11">
    <source>
        <dbReference type="PROSITE" id="PS50041"/>
    </source>
</evidence>
<dbReference type="InterPro" id="IPR016186">
    <property type="entry name" value="C-type_lectin-like/link_sf"/>
</dbReference>
<keyword evidence="5" id="KW-1133">Transmembrane helix</keyword>
<evidence type="ECO:0000313" key="12">
    <source>
        <dbReference type="EMBL" id="KYO35890.1"/>
    </source>
</evidence>
<keyword evidence="4" id="KW-0735">Signal-anchor</keyword>
<dbReference type="InterPro" id="IPR050919">
    <property type="entry name" value="NKG2/CD94_NK_receptors"/>
</dbReference>
<dbReference type="PANTHER" id="PTHR22800:SF252">
    <property type="entry name" value="NATURAL KILLER CELLS ANTIGEN CD94"/>
    <property type="match status" value="1"/>
</dbReference>
<dbReference type="InterPro" id="IPR033992">
    <property type="entry name" value="NKR-like_CTLD"/>
</dbReference>
<accession>A0A151NGL2</accession>
<keyword evidence="2" id="KW-0812">Transmembrane</keyword>
<dbReference type="AlphaFoldDB" id="A0A151NGL2"/>
<dbReference type="GO" id="GO:0045954">
    <property type="term" value="P:positive regulation of natural killer cell mediated cytotoxicity"/>
    <property type="evidence" value="ECO:0007669"/>
    <property type="project" value="TreeGrafter"/>
</dbReference>
<dbReference type="STRING" id="8496.A0A151NGL2"/>
<dbReference type="GO" id="GO:0030246">
    <property type="term" value="F:carbohydrate binding"/>
    <property type="evidence" value="ECO:0007669"/>
    <property type="project" value="UniProtKB-KW"/>
</dbReference>
<gene>
    <name evidence="12" type="ORF">Y1Q_0017364</name>
</gene>
<keyword evidence="7" id="KW-0325">Glycoprotein</keyword>
<dbReference type="Pfam" id="PF00059">
    <property type="entry name" value="Lectin_C"/>
    <property type="match status" value="1"/>
</dbReference>
<evidence type="ECO:0000256" key="1">
    <source>
        <dbReference type="ARBA" id="ARBA00004606"/>
    </source>
</evidence>
<dbReference type="PANTHER" id="PTHR22800">
    <property type="entry name" value="C-TYPE LECTIN PROTEINS"/>
    <property type="match status" value="1"/>
</dbReference>
<evidence type="ECO:0000256" key="9">
    <source>
        <dbReference type="ARBA" id="ARBA00041489"/>
    </source>
</evidence>
<dbReference type="Proteomes" id="UP000050525">
    <property type="component" value="Unassembled WGS sequence"/>
</dbReference>
<dbReference type="PROSITE" id="PS50041">
    <property type="entry name" value="C_TYPE_LECTIN_2"/>
    <property type="match status" value="1"/>
</dbReference>
<evidence type="ECO:0000256" key="6">
    <source>
        <dbReference type="ARBA" id="ARBA00023136"/>
    </source>
</evidence>
<evidence type="ECO:0000313" key="13">
    <source>
        <dbReference type="Proteomes" id="UP000050525"/>
    </source>
</evidence>
<dbReference type="InterPro" id="IPR001304">
    <property type="entry name" value="C-type_lectin-like"/>
</dbReference>
<evidence type="ECO:0000256" key="4">
    <source>
        <dbReference type="ARBA" id="ARBA00022968"/>
    </source>
</evidence>
<reference evidence="12 13" key="1">
    <citation type="journal article" date="2012" name="Genome Biol.">
        <title>Sequencing three crocodilian genomes to illuminate the evolution of archosaurs and amniotes.</title>
        <authorList>
            <person name="St John J.A."/>
            <person name="Braun E.L."/>
            <person name="Isberg S.R."/>
            <person name="Miles L.G."/>
            <person name="Chong A.Y."/>
            <person name="Gongora J."/>
            <person name="Dalzell P."/>
            <person name="Moran C."/>
            <person name="Bed'hom B."/>
            <person name="Abzhanov A."/>
            <person name="Burgess S.C."/>
            <person name="Cooksey A.M."/>
            <person name="Castoe T.A."/>
            <person name="Crawford N.G."/>
            <person name="Densmore L.D."/>
            <person name="Drew J.C."/>
            <person name="Edwards S.V."/>
            <person name="Faircloth B.C."/>
            <person name="Fujita M.K."/>
            <person name="Greenwold M.J."/>
            <person name="Hoffmann F.G."/>
            <person name="Howard J.M."/>
            <person name="Iguchi T."/>
            <person name="Janes D.E."/>
            <person name="Khan S.Y."/>
            <person name="Kohno S."/>
            <person name="de Koning A.J."/>
            <person name="Lance S.L."/>
            <person name="McCarthy F.M."/>
            <person name="McCormack J.E."/>
            <person name="Merchant M.E."/>
            <person name="Peterson D.G."/>
            <person name="Pollock D.D."/>
            <person name="Pourmand N."/>
            <person name="Raney B.J."/>
            <person name="Roessler K.A."/>
            <person name="Sanford J.R."/>
            <person name="Sawyer R.H."/>
            <person name="Schmidt C.J."/>
            <person name="Triplett E.W."/>
            <person name="Tuberville T.D."/>
            <person name="Venegas-Anaya M."/>
            <person name="Howard J.T."/>
            <person name="Jarvis E.D."/>
            <person name="Guillette L.J.Jr."/>
            <person name="Glenn T.C."/>
            <person name="Green R.E."/>
            <person name="Ray D.A."/>
        </authorList>
    </citation>
    <scope>NUCLEOTIDE SEQUENCE [LARGE SCALE GENOMIC DNA]</scope>
    <source>
        <strain evidence="12">KSC_2009_1</strain>
    </source>
</reference>
<dbReference type="InterPro" id="IPR016187">
    <property type="entry name" value="CTDL_fold"/>
</dbReference>
<evidence type="ECO:0000256" key="5">
    <source>
        <dbReference type="ARBA" id="ARBA00022989"/>
    </source>
</evidence>
<feature type="coiled-coil region" evidence="10">
    <location>
        <begin position="32"/>
        <end position="62"/>
    </location>
</feature>
<comment type="subcellular location">
    <subcellularLocation>
        <location evidence="1">Membrane</location>
        <topology evidence="1">Single-pass type II membrane protein</topology>
    </subcellularLocation>
</comment>
<dbReference type="CDD" id="cd03593">
    <property type="entry name" value="CLECT_NK_receptors_like"/>
    <property type="match status" value="1"/>
</dbReference>
<dbReference type="eggNOG" id="KOG4297">
    <property type="taxonomic scope" value="Eukaryota"/>
</dbReference>
<protein>
    <recommendedName>
        <fullName evidence="8">Natural killer cells antigen CD94</fullName>
    </recommendedName>
    <alternativeName>
        <fullName evidence="9">Killer cell lectin-like receptor subfamily D member 1</fullName>
    </alternativeName>
</protein>
<keyword evidence="3" id="KW-0430">Lectin</keyword>
<comment type="caution">
    <text evidence="12">The sequence shown here is derived from an EMBL/GenBank/DDBJ whole genome shotgun (WGS) entry which is preliminary data.</text>
</comment>
<dbReference type="GO" id="GO:0016020">
    <property type="term" value="C:membrane"/>
    <property type="evidence" value="ECO:0007669"/>
    <property type="project" value="UniProtKB-SubCell"/>
</dbReference>
<dbReference type="Gene3D" id="3.10.100.10">
    <property type="entry name" value="Mannose-Binding Protein A, subunit A"/>
    <property type="match status" value="1"/>
</dbReference>
<sequence>MICNSSILEQNRVYRNMASHELRKNNEKLIKHEEISSNLTQLQETLENCKNHRDDFQALTAKFSNEVTRKGKICSRCPEGWILHEEMCYFFSNEEKTWQDSKQYCSNQNSRLLSINNKKELDFITSLQCFHWIGLSRKDATSRLSWEDGTTYATDCRWIRASKRWIRTFKITSPCSSYDTHETEELYHQRRNHDFGECSQPVRALPPP</sequence>
<name>A0A151NGL2_ALLMI</name>
<keyword evidence="10" id="KW-0175">Coiled coil</keyword>
<evidence type="ECO:0000256" key="7">
    <source>
        <dbReference type="ARBA" id="ARBA00023180"/>
    </source>
</evidence>
<dbReference type="SMART" id="SM00034">
    <property type="entry name" value="CLECT"/>
    <property type="match status" value="1"/>
</dbReference>
<feature type="domain" description="C-type lectin" evidence="11">
    <location>
        <begin position="84"/>
        <end position="158"/>
    </location>
</feature>
<evidence type="ECO:0000256" key="8">
    <source>
        <dbReference type="ARBA" id="ARBA00041193"/>
    </source>
</evidence>
<dbReference type="SUPFAM" id="SSF56436">
    <property type="entry name" value="C-type lectin-like"/>
    <property type="match status" value="1"/>
</dbReference>
<keyword evidence="6" id="KW-0472">Membrane</keyword>
<evidence type="ECO:0000256" key="2">
    <source>
        <dbReference type="ARBA" id="ARBA00022692"/>
    </source>
</evidence>